<feature type="transmembrane region" description="Helical" evidence="1">
    <location>
        <begin position="34"/>
        <end position="51"/>
    </location>
</feature>
<accession>A0A6I1MJF7</accession>
<proteinExistence type="predicted"/>
<keyword evidence="3" id="KW-1185">Reference proteome</keyword>
<organism evidence="2 3">
    <name type="scientific">Clostridium tarantellae</name>
    <dbReference type="NCBI Taxonomy" id="39493"/>
    <lineage>
        <taxon>Bacteria</taxon>
        <taxon>Bacillati</taxon>
        <taxon>Bacillota</taxon>
        <taxon>Clostridia</taxon>
        <taxon>Eubacteriales</taxon>
        <taxon>Clostridiaceae</taxon>
        <taxon>Clostridium</taxon>
    </lineage>
</organism>
<evidence type="ECO:0000313" key="3">
    <source>
        <dbReference type="Proteomes" id="UP000430345"/>
    </source>
</evidence>
<protein>
    <submittedName>
        <fullName evidence="2">Uncharacterized protein</fullName>
    </submittedName>
</protein>
<dbReference type="RefSeq" id="WP_152887830.1">
    <property type="nucleotide sequence ID" value="NZ_WHJC01000024.1"/>
</dbReference>
<keyword evidence="1" id="KW-0472">Membrane</keyword>
<dbReference type="OrthoDB" id="9979076at2"/>
<evidence type="ECO:0000313" key="2">
    <source>
        <dbReference type="EMBL" id="MPQ42843.1"/>
    </source>
</evidence>
<dbReference type="EMBL" id="WHJC01000024">
    <property type="protein sequence ID" value="MPQ42843.1"/>
    <property type="molecule type" value="Genomic_DNA"/>
</dbReference>
<evidence type="ECO:0000256" key="1">
    <source>
        <dbReference type="SAM" id="Phobius"/>
    </source>
</evidence>
<keyword evidence="1" id="KW-0812">Transmembrane</keyword>
<gene>
    <name evidence="2" type="ORF">GBZ86_03625</name>
</gene>
<dbReference type="AlphaFoldDB" id="A0A6I1MJF7"/>
<dbReference type="Proteomes" id="UP000430345">
    <property type="component" value="Unassembled WGS sequence"/>
</dbReference>
<reference evidence="2 3" key="1">
    <citation type="submission" date="2019-10" db="EMBL/GenBank/DDBJ databases">
        <title>The Genome Sequence of Clostridium tarantellae Isolated from Fish Brain.</title>
        <authorList>
            <person name="Bano L."/>
            <person name="Kiel M."/>
            <person name="Sales G."/>
            <person name="Doxey A.C."/>
            <person name="Mansfield M.J."/>
            <person name="Schiavone M."/>
            <person name="Rossetto O."/>
            <person name="Pirazzini M."/>
            <person name="Dobrindt U."/>
            <person name="Montecucco C."/>
        </authorList>
    </citation>
    <scope>NUCLEOTIDE SEQUENCE [LARGE SCALE GENOMIC DNA]</scope>
    <source>
        <strain evidence="2 3">DSM 3997</strain>
    </source>
</reference>
<sequence>MKITCSKKNCQNEALDGKKFCNYHQSKNENTKKLIMNIGGAVATLAIAIISRKSSNTDTDNVEEC</sequence>
<keyword evidence="1" id="KW-1133">Transmembrane helix</keyword>
<comment type="caution">
    <text evidence="2">The sequence shown here is derived from an EMBL/GenBank/DDBJ whole genome shotgun (WGS) entry which is preliminary data.</text>
</comment>
<name>A0A6I1MJF7_9CLOT</name>